<comment type="caution">
    <text evidence="2">The sequence shown here is derived from an EMBL/GenBank/DDBJ whole genome shotgun (WGS) entry which is preliminary data.</text>
</comment>
<organism evidence="2 3">
    <name type="scientific">Dictyobacter kobayashii</name>
    <dbReference type="NCBI Taxonomy" id="2014872"/>
    <lineage>
        <taxon>Bacteria</taxon>
        <taxon>Bacillati</taxon>
        <taxon>Chloroflexota</taxon>
        <taxon>Ktedonobacteria</taxon>
        <taxon>Ktedonobacterales</taxon>
        <taxon>Dictyobacteraceae</taxon>
        <taxon>Dictyobacter</taxon>
    </lineage>
</organism>
<accession>A0A402AN29</accession>
<name>A0A402AN29_9CHLR</name>
<dbReference type="Proteomes" id="UP000287188">
    <property type="component" value="Unassembled WGS sequence"/>
</dbReference>
<evidence type="ECO:0000313" key="3">
    <source>
        <dbReference type="Proteomes" id="UP000287188"/>
    </source>
</evidence>
<sequence length="87" mass="9644">MGGSAAAHLTHSTPGAAGAKEKHEIALQVDQGYFMFVQRMFIFQVWNVCGGRPQGRPPHTFHTPNPAPQVPKRSMKKPSRLILMARH</sequence>
<gene>
    <name evidence="2" type="ORF">KDK_43630</name>
</gene>
<evidence type="ECO:0000313" key="2">
    <source>
        <dbReference type="EMBL" id="GCE20563.1"/>
    </source>
</evidence>
<feature type="region of interest" description="Disordered" evidence="1">
    <location>
        <begin position="1"/>
        <end position="21"/>
    </location>
</feature>
<feature type="region of interest" description="Disordered" evidence="1">
    <location>
        <begin position="53"/>
        <end position="78"/>
    </location>
</feature>
<evidence type="ECO:0000256" key="1">
    <source>
        <dbReference type="SAM" id="MobiDB-lite"/>
    </source>
</evidence>
<dbReference type="EMBL" id="BIFS01000001">
    <property type="protein sequence ID" value="GCE20563.1"/>
    <property type="molecule type" value="Genomic_DNA"/>
</dbReference>
<proteinExistence type="predicted"/>
<dbReference type="AlphaFoldDB" id="A0A402AN29"/>
<protein>
    <submittedName>
        <fullName evidence="2">Uncharacterized protein</fullName>
    </submittedName>
</protein>
<reference evidence="3" key="1">
    <citation type="submission" date="2018-12" db="EMBL/GenBank/DDBJ databases">
        <title>Tengunoibacter tsumagoiensis gen. nov., sp. nov., Dictyobacter kobayashii sp. nov., D. alpinus sp. nov., and D. joshuensis sp. nov. and description of Dictyobacteraceae fam. nov. within the order Ktedonobacterales isolated from Tengu-no-mugimeshi.</title>
        <authorList>
            <person name="Wang C.M."/>
            <person name="Zheng Y."/>
            <person name="Sakai Y."/>
            <person name="Toyoda A."/>
            <person name="Minakuchi Y."/>
            <person name="Abe K."/>
            <person name="Yokota A."/>
            <person name="Yabe S."/>
        </authorList>
    </citation>
    <scope>NUCLEOTIDE SEQUENCE [LARGE SCALE GENOMIC DNA]</scope>
    <source>
        <strain evidence="3">Uno11</strain>
    </source>
</reference>
<keyword evidence="3" id="KW-1185">Reference proteome</keyword>